<evidence type="ECO:0000313" key="1">
    <source>
        <dbReference type="EMBL" id="AFI04695.1"/>
    </source>
</evidence>
<dbReference type="EMBL" id="CP003479">
    <property type="protein sequence ID" value="AFI04695.1"/>
    <property type="molecule type" value="Genomic_DNA"/>
</dbReference>
<proteinExistence type="predicted"/>
<dbReference type="PATRIC" id="fig|182217.3.peg.1519"/>
<sequence length="98" mass="11101">MADGFSVNVNTNTIVLEIIKDFHEDGLYDKIANKLLSRLALNIDEYESTLDFNIYSKGKVNFDFSANAQNYLLLNYDSLAGIRGLFNTNCSVMVSYSW</sequence>
<keyword evidence="2" id="KW-1185">Reference proteome</keyword>
<dbReference type="AlphaFoldDB" id="I0EP26"/>
<dbReference type="KEGG" id="hce:HCW_07185"/>
<dbReference type="Proteomes" id="UP000005010">
    <property type="component" value="Chromosome"/>
</dbReference>
<gene>
    <name evidence="1" type="ordered locus">HCW_07185</name>
</gene>
<protein>
    <submittedName>
        <fullName evidence="1">Uncharacterized protein</fullName>
    </submittedName>
</protein>
<organism evidence="1 2">
    <name type="scientific">Helicobacter cetorum (strain ATCC BAA-429 / MIT 00-7128)</name>
    <dbReference type="NCBI Taxonomy" id="182217"/>
    <lineage>
        <taxon>Bacteria</taxon>
        <taxon>Pseudomonadati</taxon>
        <taxon>Campylobacterota</taxon>
        <taxon>Epsilonproteobacteria</taxon>
        <taxon>Campylobacterales</taxon>
        <taxon>Helicobacteraceae</taxon>
        <taxon>Helicobacter</taxon>
    </lineage>
</organism>
<name>I0EP26_HELC0</name>
<dbReference type="STRING" id="182217.HCW_07185"/>
<evidence type="ECO:0000313" key="2">
    <source>
        <dbReference type="Proteomes" id="UP000005010"/>
    </source>
</evidence>
<accession>I0EP26</accession>
<dbReference type="RefSeq" id="WP_014661562.1">
    <property type="nucleotide sequence ID" value="NC_017737.1"/>
</dbReference>
<dbReference type="HOGENOM" id="CLU_2329861_0_0_7"/>
<reference evidence="2" key="1">
    <citation type="submission" date="2012-04" db="EMBL/GenBank/DDBJ databases">
        <title>Complete genome sequence of Helicobacter cetorum strain MIT 00-7128.</title>
        <authorList>
            <person name="Kersulyte D."/>
            <person name="Berg D.E."/>
        </authorList>
    </citation>
    <scope>NUCLEOTIDE SEQUENCE [LARGE SCALE GENOMIC DNA]</scope>
    <source>
        <strain evidence="2">MIT 00-7128</strain>
    </source>
</reference>